<dbReference type="AlphaFoldDB" id="D6TRC8"/>
<proteinExistence type="predicted"/>
<dbReference type="OrthoDB" id="136266at2"/>
<name>D6TRC8_KTERA</name>
<dbReference type="Gene3D" id="3.30.420.10">
    <property type="entry name" value="Ribonuclease H-like superfamily/Ribonuclease H"/>
    <property type="match status" value="1"/>
</dbReference>
<dbReference type="eggNOG" id="COG2801">
    <property type="taxonomic scope" value="Bacteria"/>
</dbReference>
<gene>
    <name evidence="2" type="ORF">Krac_9178</name>
</gene>
<dbReference type="InterPro" id="IPR012337">
    <property type="entry name" value="RNaseH-like_sf"/>
</dbReference>
<dbReference type="GO" id="GO:0015074">
    <property type="term" value="P:DNA integration"/>
    <property type="evidence" value="ECO:0007669"/>
    <property type="project" value="InterPro"/>
</dbReference>
<evidence type="ECO:0000313" key="3">
    <source>
        <dbReference type="Proteomes" id="UP000004508"/>
    </source>
</evidence>
<reference evidence="2 3" key="1">
    <citation type="journal article" date="2011" name="Stand. Genomic Sci.">
        <title>Non-contiguous finished genome sequence and contextual data of the filamentous soil bacterium Ktedonobacter racemifer type strain (SOSP1-21).</title>
        <authorList>
            <person name="Chang Y.J."/>
            <person name="Land M."/>
            <person name="Hauser L."/>
            <person name="Chertkov O."/>
            <person name="Del Rio T.G."/>
            <person name="Nolan M."/>
            <person name="Copeland A."/>
            <person name="Tice H."/>
            <person name="Cheng J.F."/>
            <person name="Lucas S."/>
            <person name="Han C."/>
            <person name="Goodwin L."/>
            <person name="Pitluck S."/>
            <person name="Ivanova N."/>
            <person name="Ovchinikova G."/>
            <person name="Pati A."/>
            <person name="Chen A."/>
            <person name="Palaniappan K."/>
            <person name="Mavromatis K."/>
            <person name="Liolios K."/>
            <person name="Brettin T."/>
            <person name="Fiebig A."/>
            <person name="Rohde M."/>
            <person name="Abt B."/>
            <person name="Goker M."/>
            <person name="Detter J.C."/>
            <person name="Woyke T."/>
            <person name="Bristow J."/>
            <person name="Eisen J.A."/>
            <person name="Markowitz V."/>
            <person name="Hugenholtz P."/>
            <person name="Kyrpides N.C."/>
            <person name="Klenk H.P."/>
            <person name="Lapidus A."/>
        </authorList>
    </citation>
    <scope>NUCLEOTIDE SEQUENCE [LARGE SCALE GENOMIC DNA]</scope>
    <source>
        <strain evidence="3">DSM 44963</strain>
    </source>
</reference>
<sequence>MPTEDEMTVSERRKYLKRMKPLYIKAERTEQSRMLTEMEQVTGLHRKSLLRLLHAPTLERKKREKGRGRTYGLAVEQVILVVWESLDYVCAERLTPVLLSTAEHLARFRSVRLTSEVRERLAQISEATVTRILYKYRSRKQRLPQKGPERANQVRKPVPMKRIPWETSETGHFEVDLVQHSGESGEGIFAFTLQMVDVATGWSERVAILGKGQQAMEGGFRHILQRLPFAVKELHPDNGSEFFNHHLVRFWGEAITGLMLSRSRPYQKNDKRFVEQKNATLVRQYFGAIRLDIPEQVQAMNALYEHMWIYYNFFQPVLHLKEKVCQADKVVRHWDQAQTPYQRLIAAGGQSLDQRTRLQALYEQTNPMALRKEIYRLLDALWDTPCATASIA</sequence>
<evidence type="ECO:0000259" key="1">
    <source>
        <dbReference type="PROSITE" id="PS50994"/>
    </source>
</evidence>
<dbReference type="InParanoid" id="D6TRC8"/>
<accession>D6TRC8</accession>
<dbReference type="GO" id="GO:0003676">
    <property type="term" value="F:nucleic acid binding"/>
    <property type="evidence" value="ECO:0007669"/>
    <property type="project" value="InterPro"/>
</dbReference>
<dbReference type="EMBL" id="ADVG01000002">
    <property type="protein sequence ID" value="EFH87827.1"/>
    <property type="molecule type" value="Genomic_DNA"/>
</dbReference>
<protein>
    <submittedName>
        <fullName evidence="2">Integrase catalytic region</fullName>
    </submittedName>
</protein>
<dbReference type="SUPFAM" id="SSF53098">
    <property type="entry name" value="Ribonuclease H-like"/>
    <property type="match status" value="1"/>
</dbReference>
<dbReference type="RefSeq" id="WP_007913328.1">
    <property type="nucleotide sequence ID" value="NZ_ADVG01000002.1"/>
</dbReference>
<dbReference type="PROSITE" id="PS50994">
    <property type="entry name" value="INTEGRASE"/>
    <property type="match status" value="1"/>
</dbReference>
<keyword evidence="3" id="KW-1185">Reference proteome</keyword>
<dbReference type="Proteomes" id="UP000004508">
    <property type="component" value="Unassembled WGS sequence"/>
</dbReference>
<dbReference type="InterPro" id="IPR036397">
    <property type="entry name" value="RNaseH_sf"/>
</dbReference>
<comment type="caution">
    <text evidence="2">The sequence shown here is derived from an EMBL/GenBank/DDBJ whole genome shotgun (WGS) entry which is preliminary data.</text>
</comment>
<dbReference type="InterPro" id="IPR001584">
    <property type="entry name" value="Integrase_cat-core"/>
</dbReference>
<evidence type="ECO:0000313" key="2">
    <source>
        <dbReference type="EMBL" id="EFH87827.1"/>
    </source>
</evidence>
<feature type="domain" description="Integrase catalytic" evidence="1">
    <location>
        <begin position="160"/>
        <end position="348"/>
    </location>
</feature>
<organism evidence="2 3">
    <name type="scientific">Ktedonobacter racemifer DSM 44963</name>
    <dbReference type="NCBI Taxonomy" id="485913"/>
    <lineage>
        <taxon>Bacteria</taxon>
        <taxon>Bacillati</taxon>
        <taxon>Chloroflexota</taxon>
        <taxon>Ktedonobacteria</taxon>
        <taxon>Ktedonobacterales</taxon>
        <taxon>Ktedonobacteraceae</taxon>
        <taxon>Ktedonobacter</taxon>
    </lineage>
</organism>